<name>A0A498QH52_9MYCO</name>
<gene>
    <name evidence="1" type="ORF">LAUMK136_04827</name>
</gene>
<keyword evidence="2" id="KW-1185">Reference proteome</keyword>
<dbReference type="EMBL" id="UPHP01000127">
    <property type="protein sequence ID" value="VBA42950.1"/>
    <property type="molecule type" value="Genomic_DNA"/>
</dbReference>
<dbReference type="Proteomes" id="UP000273307">
    <property type="component" value="Unassembled WGS sequence"/>
</dbReference>
<organism evidence="1 2">
    <name type="scientific">Mycobacterium attenuatum</name>
    <dbReference type="NCBI Taxonomy" id="2341086"/>
    <lineage>
        <taxon>Bacteria</taxon>
        <taxon>Bacillati</taxon>
        <taxon>Actinomycetota</taxon>
        <taxon>Actinomycetes</taxon>
        <taxon>Mycobacteriales</taxon>
        <taxon>Mycobacteriaceae</taxon>
        <taxon>Mycobacterium</taxon>
    </lineage>
</organism>
<sequence length="42" mass="4883">MAVMNPHCRTTFAYVMNKMGQVTSAGTDRTRRYTQLIYQALR</sequence>
<proteinExistence type="predicted"/>
<evidence type="ECO:0000313" key="1">
    <source>
        <dbReference type="EMBL" id="VBA42950.1"/>
    </source>
</evidence>
<dbReference type="AlphaFoldDB" id="A0A498QH52"/>
<evidence type="ECO:0000313" key="2">
    <source>
        <dbReference type="Proteomes" id="UP000273307"/>
    </source>
</evidence>
<protein>
    <submittedName>
        <fullName evidence="1">Uncharacterized protein</fullName>
    </submittedName>
</protein>
<accession>A0A498QH52</accession>
<reference evidence="1 2" key="1">
    <citation type="submission" date="2018-09" db="EMBL/GenBank/DDBJ databases">
        <authorList>
            <person name="Tagini F."/>
        </authorList>
    </citation>
    <scope>NUCLEOTIDE SEQUENCE [LARGE SCALE GENOMIC DNA]</scope>
    <source>
        <strain evidence="1 2">MK136</strain>
    </source>
</reference>